<dbReference type="Proteomes" id="UP000574067">
    <property type="component" value="Unassembled WGS sequence"/>
</dbReference>
<sequence length="49" mass="5607">MDSSDPMYWLIMGLAILIAVLALRDPWDKDAWGDSRKPPPEDEKRRPPG</sequence>
<dbReference type="EMBL" id="JABBFW010000010">
    <property type="protein sequence ID" value="NML16448.1"/>
    <property type="molecule type" value="Genomic_DNA"/>
</dbReference>
<comment type="caution">
    <text evidence="3">The sequence shown here is derived from an EMBL/GenBank/DDBJ whole genome shotgun (WGS) entry which is preliminary data.</text>
</comment>
<feature type="region of interest" description="Disordered" evidence="1">
    <location>
        <begin position="29"/>
        <end position="49"/>
    </location>
</feature>
<proteinExistence type="predicted"/>
<reference evidence="3 4" key="1">
    <citation type="submission" date="2020-04" db="EMBL/GenBank/DDBJ databases">
        <title>Azohydromonas sp. isolated from soil.</title>
        <authorList>
            <person name="Dahal R.H."/>
        </authorList>
    </citation>
    <scope>NUCLEOTIDE SEQUENCE [LARGE SCALE GENOMIC DNA]</scope>
    <source>
        <strain evidence="3 4">G-1-1-14</strain>
    </source>
</reference>
<evidence type="ECO:0000313" key="4">
    <source>
        <dbReference type="Proteomes" id="UP000574067"/>
    </source>
</evidence>
<dbReference type="AlphaFoldDB" id="A0A848FAY0"/>
<feature type="transmembrane region" description="Helical" evidence="2">
    <location>
        <begin position="6"/>
        <end position="23"/>
    </location>
</feature>
<gene>
    <name evidence="3" type="ORF">HHL10_15805</name>
</gene>
<keyword evidence="2" id="KW-1133">Transmembrane helix</keyword>
<protein>
    <submittedName>
        <fullName evidence="3">Uncharacterized protein</fullName>
    </submittedName>
</protein>
<keyword evidence="4" id="KW-1185">Reference proteome</keyword>
<dbReference type="RefSeq" id="WP_169161352.1">
    <property type="nucleotide sequence ID" value="NZ_JABBFW010000010.1"/>
</dbReference>
<accession>A0A848FAY0</accession>
<name>A0A848FAY0_9BURK</name>
<evidence type="ECO:0000256" key="2">
    <source>
        <dbReference type="SAM" id="Phobius"/>
    </source>
</evidence>
<keyword evidence="2" id="KW-0472">Membrane</keyword>
<evidence type="ECO:0000313" key="3">
    <source>
        <dbReference type="EMBL" id="NML16448.1"/>
    </source>
</evidence>
<evidence type="ECO:0000256" key="1">
    <source>
        <dbReference type="SAM" id="MobiDB-lite"/>
    </source>
</evidence>
<keyword evidence="2" id="KW-0812">Transmembrane</keyword>
<organism evidence="3 4">
    <name type="scientific">Azohydromonas caseinilytica</name>
    <dbReference type="NCBI Taxonomy" id="2728836"/>
    <lineage>
        <taxon>Bacteria</taxon>
        <taxon>Pseudomonadati</taxon>
        <taxon>Pseudomonadota</taxon>
        <taxon>Betaproteobacteria</taxon>
        <taxon>Burkholderiales</taxon>
        <taxon>Sphaerotilaceae</taxon>
        <taxon>Azohydromonas</taxon>
    </lineage>
</organism>